<protein>
    <recommendedName>
        <fullName evidence="5">Cell division protein FtsK</fullName>
    </recommendedName>
</protein>
<dbReference type="InterPro" id="IPR027417">
    <property type="entry name" value="P-loop_NTPase"/>
</dbReference>
<evidence type="ECO:0000313" key="3">
    <source>
        <dbReference type="EMBL" id="MDI3408336.1"/>
    </source>
</evidence>
<keyword evidence="2" id="KW-0472">Membrane</keyword>
<keyword evidence="4" id="KW-1185">Reference proteome</keyword>
<feature type="region of interest" description="Disordered" evidence="1">
    <location>
        <begin position="116"/>
        <end position="159"/>
    </location>
</feature>
<evidence type="ECO:0000256" key="2">
    <source>
        <dbReference type="SAM" id="Phobius"/>
    </source>
</evidence>
<accession>A0ABT6SJF7</accession>
<gene>
    <name evidence="3" type="ORF">QIS96_31520</name>
</gene>
<dbReference type="Gene3D" id="3.40.50.300">
    <property type="entry name" value="P-loop containing nucleotide triphosphate hydrolases"/>
    <property type="match status" value="1"/>
</dbReference>
<feature type="transmembrane region" description="Helical" evidence="2">
    <location>
        <begin position="46"/>
        <end position="65"/>
    </location>
</feature>
<keyword evidence="2" id="KW-1133">Transmembrane helix</keyword>
<comment type="caution">
    <text evidence="3">The sequence shown here is derived from an EMBL/GenBank/DDBJ whole genome shotgun (WGS) entry which is preliminary data.</text>
</comment>
<name>A0ABT6SJF7_9ACTN</name>
<dbReference type="SUPFAM" id="SSF52540">
    <property type="entry name" value="P-loop containing nucleoside triphosphate hydrolases"/>
    <property type="match status" value="1"/>
</dbReference>
<reference evidence="3 4" key="1">
    <citation type="submission" date="2023-05" db="EMBL/GenBank/DDBJ databases">
        <title>Draft genome sequence of Streptomyces sp. B-S-A6 isolated from a cave soil in Thailand.</title>
        <authorList>
            <person name="Chamroensaksri N."/>
            <person name="Muangham S."/>
        </authorList>
    </citation>
    <scope>NUCLEOTIDE SEQUENCE [LARGE SCALE GENOMIC DNA]</scope>
    <source>
        <strain evidence="3 4">B-S-A6</strain>
    </source>
</reference>
<dbReference type="EMBL" id="JASCIQ010000044">
    <property type="protein sequence ID" value="MDI3408336.1"/>
    <property type="molecule type" value="Genomic_DNA"/>
</dbReference>
<evidence type="ECO:0000313" key="4">
    <source>
        <dbReference type="Proteomes" id="UP001223978"/>
    </source>
</evidence>
<dbReference type="Proteomes" id="UP001223978">
    <property type="component" value="Unassembled WGS sequence"/>
</dbReference>
<dbReference type="RefSeq" id="WP_282546246.1">
    <property type="nucleotide sequence ID" value="NZ_JASCIQ010000044.1"/>
</dbReference>
<proteinExistence type="predicted"/>
<evidence type="ECO:0008006" key="5">
    <source>
        <dbReference type="Google" id="ProtNLM"/>
    </source>
</evidence>
<feature type="transmembrane region" description="Helical" evidence="2">
    <location>
        <begin position="195"/>
        <end position="213"/>
    </location>
</feature>
<evidence type="ECO:0000256" key="1">
    <source>
        <dbReference type="SAM" id="MobiDB-lite"/>
    </source>
</evidence>
<sequence>MLVPIDRLPGQAAPPDSAHHSVRLAGDLTEDAVGWLVSVLPRSESGLTACAVVAVLLVGVLARIGTARLEDEGKKPKEGLAGLGDVLLAGLAAALDQLPGLGWRFVTGQLLNDGPKEHTAGDVLDRHSAPDPEAAPVEKSSGRLHQMFPGRKNAGRRDASRRSRWATWPCAVRAAIRLGILTAVSSPLLGPVNTLALAGFVALAVAAIALVPAGRRGKDDAATYGPGLWGALVQVLRLSSEEQERGSGHWLRLPADLSRDGARIGVRLPLHWLGSEKERGALAHVIHSRLPGQWVAAYDQRGISPHVVFAPKPPEAPEPELPTRVEWVPSEDPSRVYLGETHSGSRYVDTATETPHWGISGGTGDGKTTVLLIPAVHGRQHGALVDCITMKAAAFKDIEGESGIRVHKSGRQAVAALAEFYVSMKAAEALQGTPEGDALPGRILEIDEFASFVKSAKIWWKYGLKGKGMPPFEAWFHMILMQGRSANHKIVVGAHTFTREIFGDTETRDLIGTKGIVGAASNPKWGVTYGLDAPRVPYKHEVKGRGVIGVTGSPDIEEIQYAYITPYARGYLQQCKPAPDWHARGEMAPWISGAALQEAEEELAIADFLPGGAFMRSVSLATSRITPAPTTSSPRSEPVTSHLTSPDVAAAVPADVASHQGTHHMQEIEQAEEAQLPVFSLREACEAGILPVSYDAARKRVERARNAGADVPEGVTVAGTPYYTAKELTTWWTYITAIRNVRSIPTM</sequence>
<organism evidence="3 4">
    <name type="scientific">Streptomyces cavernicola</name>
    <dbReference type="NCBI Taxonomy" id="3043613"/>
    <lineage>
        <taxon>Bacteria</taxon>
        <taxon>Bacillati</taxon>
        <taxon>Actinomycetota</taxon>
        <taxon>Actinomycetes</taxon>
        <taxon>Kitasatosporales</taxon>
        <taxon>Streptomycetaceae</taxon>
        <taxon>Streptomyces</taxon>
    </lineage>
</organism>
<feature type="compositionally biased region" description="Polar residues" evidence="1">
    <location>
        <begin position="625"/>
        <end position="644"/>
    </location>
</feature>
<keyword evidence="2" id="KW-0812">Transmembrane</keyword>
<feature type="compositionally biased region" description="Basic and acidic residues" evidence="1">
    <location>
        <begin position="116"/>
        <end position="130"/>
    </location>
</feature>
<feature type="region of interest" description="Disordered" evidence="1">
    <location>
        <begin position="625"/>
        <end position="645"/>
    </location>
</feature>